<reference evidence="5" key="1">
    <citation type="submission" date="2019-10" db="EMBL/GenBank/DDBJ databases">
        <authorList>
            <consortium name="DOE Joint Genome Institute"/>
            <person name="Kuo A."/>
            <person name="Miyauchi S."/>
            <person name="Kiss E."/>
            <person name="Drula E."/>
            <person name="Kohler A."/>
            <person name="Sanchez-Garcia M."/>
            <person name="Andreopoulos B."/>
            <person name="Barry K.W."/>
            <person name="Bonito G."/>
            <person name="Buee M."/>
            <person name="Carver A."/>
            <person name="Chen C."/>
            <person name="Cichocki N."/>
            <person name="Clum A."/>
            <person name="Culley D."/>
            <person name="Crous P.W."/>
            <person name="Fauchery L."/>
            <person name="Girlanda M."/>
            <person name="Hayes R."/>
            <person name="Keri Z."/>
            <person name="LaButti K."/>
            <person name="Lipzen A."/>
            <person name="Lombard V."/>
            <person name="Magnuson J."/>
            <person name="Maillard F."/>
            <person name="Morin E."/>
            <person name="Murat C."/>
            <person name="Nolan M."/>
            <person name="Ohm R."/>
            <person name="Pangilinan J."/>
            <person name="Pereira M."/>
            <person name="Perotto S."/>
            <person name="Peter M."/>
            <person name="Riley R."/>
            <person name="Sitrit Y."/>
            <person name="Stielow B."/>
            <person name="Szollosi G."/>
            <person name="Zifcakova L."/>
            <person name="Stursova M."/>
            <person name="Spatafora J.W."/>
            <person name="Tedersoo L."/>
            <person name="Vaario L.-M."/>
            <person name="Yamada A."/>
            <person name="Yan M."/>
            <person name="Wang P."/>
            <person name="Xu J."/>
            <person name="Bruns T."/>
            <person name="Baldrian P."/>
            <person name="Vilgalys R."/>
            <person name="Henrissat B."/>
            <person name="Grigoriev I.V."/>
            <person name="Hibbett D."/>
            <person name="Nagy L.G."/>
            <person name="Martin F.M."/>
        </authorList>
    </citation>
    <scope>NUCLEOTIDE SEQUENCE</scope>
    <source>
        <strain evidence="5">BED1</strain>
    </source>
</reference>
<reference evidence="5" key="2">
    <citation type="journal article" date="2020" name="Nat. Commun.">
        <title>Large-scale genome sequencing of mycorrhizal fungi provides insights into the early evolution of symbiotic traits.</title>
        <authorList>
            <person name="Miyauchi S."/>
            <person name="Kiss E."/>
            <person name="Kuo A."/>
            <person name="Drula E."/>
            <person name="Kohler A."/>
            <person name="Sanchez-Garcia M."/>
            <person name="Morin E."/>
            <person name="Andreopoulos B."/>
            <person name="Barry K.W."/>
            <person name="Bonito G."/>
            <person name="Buee M."/>
            <person name="Carver A."/>
            <person name="Chen C."/>
            <person name="Cichocki N."/>
            <person name="Clum A."/>
            <person name="Culley D."/>
            <person name="Crous P.W."/>
            <person name="Fauchery L."/>
            <person name="Girlanda M."/>
            <person name="Hayes R.D."/>
            <person name="Keri Z."/>
            <person name="LaButti K."/>
            <person name="Lipzen A."/>
            <person name="Lombard V."/>
            <person name="Magnuson J."/>
            <person name="Maillard F."/>
            <person name="Murat C."/>
            <person name="Nolan M."/>
            <person name="Ohm R.A."/>
            <person name="Pangilinan J."/>
            <person name="Pereira M.F."/>
            <person name="Perotto S."/>
            <person name="Peter M."/>
            <person name="Pfister S."/>
            <person name="Riley R."/>
            <person name="Sitrit Y."/>
            <person name="Stielow J.B."/>
            <person name="Szollosi G."/>
            <person name="Zifcakova L."/>
            <person name="Stursova M."/>
            <person name="Spatafora J.W."/>
            <person name="Tedersoo L."/>
            <person name="Vaario L.M."/>
            <person name="Yamada A."/>
            <person name="Yan M."/>
            <person name="Wang P."/>
            <person name="Xu J."/>
            <person name="Bruns T."/>
            <person name="Baldrian P."/>
            <person name="Vilgalys R."/>
            <person name="Dunand C."/>
            <person name="Henrissat B."/>
            <person name="Grigoriev I.V."/>
            <person name="Hibbett D."/>
            <person name="Nagy L.G."/>
            <person name="Martin F.M."/>
        </authorList>
    </citation>
    <scope>NUCLEOTIDE SEQUENCE</scope>
    <source>
        <strain evidence="5">BED1</strain>
    </source>
</reference>
<protein>
    <submittedName>
        <fullName evidence="5">FAD/NAD(P)-binding domain-containing protein</fullName>
    </submittedName>
</protein>
<feature type="domain" description="FAD-binding" evidence="4">
    <location>
        <begin position="291"/>
        <end position="378"/>
    </location>
</feature>
<feature type="domain" description="FAD-binding" evidence="4">
    <location>
        <begin position="6"/>
        <end position="171"/>
    </location>
</feature>
<evidence type="ECO:0000313" key="6">
    <source>
        <dbReference type="Proteomes" id="UP001194468"/>
    </source>
</evidence>
<evidence type="ECO:0000313" key="5">
    <source>
        <dbReference type="EMBL" id="KAF8438470.1"/>
    </source>
</evidence>
<evidence type="ECO:0000256" key="3">
    <source>
        <dbReference type="ARBA" id="ARBA00023002"/>
    </source>
</evidence>
<keyword evidence="6" id="KW-1185">Reference proteome</keyword>
<keyword evidence="2" id="KW-0274">FAD</keyword>
<evidence type="ECO:0000256" key="1">
    <source>
        <dbReference type="ARBA" id="ARBA00022630"/>
    </source>
</evidence>
<gene>
    <name evidence="5" type="ORF">L210DRAFT_3450238</name>
</gene>
<dbReference type="PANTHER" id="PTHR46720:SF3">
    <property type="entry name" value="FAD-BINDING DOMAIN-CONTAINING PROTEIN-RELATED"/>
    <property type="match status" value="1"/>
</dbReference>
<proteinExistence type="predicted"/>
<dbReference type="GO" id="GO:0071949">
    <property type="term" value="F:FAD binding"/>
    <property type="evidence" value="ECO:0007669"/>
    <property type="project" value="InterPro"/>
</dbReference>
<keyword evidence="3" id="KW-0560">Oxidoreductase</keyword>
<organism evidence="5 6">
    <name type="scientific">Boletus edulis BED1</name>
    <dbReference type="NCBI Taxonomy" id="1328754"/>
    <lineage>
        <taxon>Eukaryota</taxon>
        <taxon>Fungi</taxon>
        <taxon>Dikarya</taxon>
        <taxon>Basidiomycota</taxon>
        <taxon>Agaricomycotina</taxon>
        <taxon>Agaricomycetes</taxon>
        <taxon>Agaricomycetidae</taxon>
        <taxon>Boletales</taxon>
        <taxon>Boletineae</taxon>
        <taxon>Boletaceae</taxon>
        <taxon>Boletoideae</taxon>
        <taxon>Boletus</taxon>
    </lineage>
</organism>
<dbReference type="GO" id="GO:0016491">
    <property type="term" value="F:oxidoreductase activity"/>
    <property type="evidence" value="ECO:0007669"/>
    <property type="project" value="UniProtKB-KW"/>
</dbReference>
<evidence type="ECO:0000259" key="4">
    <source>
        <dbReference type="Pfam" id="PF01494"/>
    </source>
</evidence>
<sequence>MNSTFRVSICGGGIGGLMLAVVIGKYGTHPVDIFEAGPTITTFGAGIGLFGRTMDVMKDLGLYDEFIKLAVKPPQENTSSTFRRSDQRDGYHWFSVNLRHGQLMLHRKDVVEFLLRCLPASCKIHTSKKLNSYEVDSETGKTTLHFSDGDSTVTDVLVGADGIHSATRGTMYKKLASSIEDDESRKNLLECIDPVWTGMLAYRNLVPTEKLLKAYPDLEPPTDVTMHLGKDKHIVTFPVSKGKLINVVIFHHNRGTFGSPFEGRWVTDVHEEEVLHLFEGWDIRAEALAKCVEKPSRWALHSLRPLPYYVDGAVALLGDAAHAMEPHFGAGAGQAMEDAYVLGRLLTHESTHLGNVADALKTYEEARLAFANSVVQRSHNVARYYSFSVPPEGSETVPFNGTPEELDYVRKAIVDAWEWQSEPGRVWENAEQLWDAKHGTCQSEAVN</sequence>
<dbReference type="GO" id="GO:0044550">
    <property type="term" value="P:secondary metabolite biosynthetic process"/>
    <property type="evidence" value="ECO:0007669"/>
    <property type="project" value="TreeGrafter"/>
</dbReference>
<evidence type="ECO:0000256" key="2">
    <source>
        <dbReference type="ARBA" id="ARBA00022827"/>
    </source>
</evidence>
<keyword evidence="1" id="KW-0285">Flavoprotein</keyword>
<dbReference type="Pfam" id="PF01494">
    <property type="entry name" value="FAD_binding_3"/>
    <property type="match status" value="2"/>
</dbReference>
<dbReference type="EMBL" id="WHUW01000016">
    <property type="protein sequence ID" value="KAF8438470.1"/>
    <property type="molecule type" value="Genomic_DNA"/>
</dbReference>
<dbReference type="PANTHER" id="PTHR46720">
    <property type="entry name" value="HYDROXYLASE, PUTATIVE (AFU_ORTHOLOGUE AFUA_3G01460)-RELATED"/>
    <property type="match status" value="1"/>
</dbReference>
<dbReference type="InterPro" id="IPR002938">
    <property type="entry name" value="FAD-bd"/>
</dbReference>
<dbReference type="SUPFAM" id="SSF51905">
    <property type="entry name" value="FAD/NAD(P)-binding domain"/>
    <property type="match status" value="1"/>
</dbReference>
<dbReference type="PRINTS" id="PR00420">
    <property type="entry name" value="RNGMNOXGNASE"/>
</dbReference>
<dbReference type="Gene3D" id="3.50.50.60">
    <property type="entry name" value="FAD/NAD(P)-binding domain"/>
    <property type="match status" value="1"/>
</dbReference>
<dbReference type="Proteomes" id="UP001194468">
    <property type="component" value="Unassembled WGS sequence"/>
</dbReference>
<comment type="caution">
    <text evidence="5">The sequence shown here is derived from an EMBL/GenBank/DDBJ whole genome shotgun (WGS) entry which is preliminary data.</text>
</comment>
<dbReference type="AlphaFoldDB" id="A0AAD4GDU8"/>
<dbReference type="InterPro" id="IPR036188">
    <property type="entry name" value="FAD/NAD-bd_sf"/>
</dbReference>
<dbReference type="SUPFAM" id="SSF54373">
    <property type="entry name" value="FAD-linked reductases, C-terminal domain"/>
    <property type="match status" value="1"/>
</dbReference>
<name>A0AAD4GDU8_BOLED</name>
<accession>A0AAD4GDU8</accession>
<dbReference type="InterPro" id="IPR051104">
    <property type="entry name" value="FAD_monoxygenase"/>
</dbReference>